<dbReference type="AlphaFoldDB" id="A0A1H3J226"/>
<evidence type="ECO:0000313" key="6">
    <source>
        <dbReference type="Proteomes" id="UP000199230"/>
    </source>
</evidence>
<feature type="domain" description="4Fe-4S ferredoxin-type" evidence="4">
    <location>
        <begin position="305"/>
        <end position="335"/>
    </location>
</feature>
<protein>
    <submittedName>
        <fullName evidence="5">4Fe-4S dicluster containing protein</fullName>
    </submittedName>
</protein>
<gene>
    <name evidence="5" type="ORF">SAMN05192546_101372</name>
</gene>
<dbReference type="PANTHER" id="PTHR40447">
    <property type="entry name" value="ANAEROBIC SULFITE REDUCTASE SUBUNIT A"/>
    <property type="match status" value="1"/>
</dbReference>
<dbReference type="GO" id="GO:0046872">
    <property type="term" value="F:metal ion binding"/>
    <property type="evidence" value="ECO:0007669"/>
    <property type="project" value="UniProtKB-KW"/>
</dbReference>
<sequence>MNPIIAADDFQQLLKALNQLTSKYLVIAPTAEDGVEHYRPISQMSTEQQEQVERISLRNQPPLGSVKPFLFPDSEVYIEFTKKEGELKVEVPEASIPQIILGAKPCDVMSLELIDKVFLKEPVDGLYQEKRNNTILIVNQCDEMGEHCRCDDFGVCRDTKTADLLMSKEKASGQVILKAQTEKGNQLAKALIENGLKETKDFPDPSVPVSKSLDGTEIQKAMDEHFDDPFWEELAMRCIGCATCTFYCPTCHCYDIRDFQRKEQGVRYRTWDSCMFPDYTRMAGGHNPRPTRKDRIQNRFYHKLSYYVKNEEALGCVGCGRCGNKCPVGISMDTVLNRIGGEDHDK</sequence>
<reference evidence="5 6" key="1">
    <citation type="submission" date="2016-10" db="EMBL/GenBank/DDBJ databases">
        <authorList>
            <person name="de Groot N.N."/>
        </authorList>
    </citation>
    <scope>NUCLEOTIDE SEQUENCE [LARGE SCALE GENOMIC DNA]</scope>
    <source>
        <strain evidence="5 6">APO</strain>
    </source>
</reference>
<dbReference type="SUPFAM" id="SSF46548">
    <property type="entry name" value="alpha-helical ferredoxin"/>
    <property type="match status" value="1"/>
</dbReference>
<dbReference type="InterPro" id="IPR017896">
    <property type="entry name" value="4Fe4S_Fe-S-bd"/>
</dbReference>
<dbReference type="PROSITE" id="PS00198">
    <property type="entry name" value="4FE4S_FER_1"/>
    <property type="match status" value="2"/>
</dbReference>
<dbReference type="Pfam" id="PF17179">
    <property type="entry name" value="Fer4_22"/>
    <property type="match status" value="1"/>
</dbReference>
<evidence type="ECO:0000313" key="5">
    <source>
        <dbReference type="EMBL" id="SDY33599.1"/>
    </source>
</evidence>
<dbReference type="Gene3D" id="1.10.1060.10">
    <property type="entry name" value="Alpha-helical ferredoxin"/>
    <property type="match status" value="1"/>
</dbReference>
<evidence type="ECO:0000259" key="4">
    <source>
        <dbReference type="PROSITE" id="PS51379"/>
    </source>
</evidence>
<evidence type="ECO:0000256" key="1">
    <source>
        <dbReference type="ARBA" id="ARBA00022723"/>
    </source>
</evidence>
<dbReference type="OrthoDB" id="9795302at2"/>
<accession>A0A1H3J226</accession>
<dbReference type="PANTHER" id="PTHR40447:SF1">
    <property type="entry name" value="ANAEROBIC SULFITE REDUCTASE SUBUNIT A"/>
    <property type="match status" value="1"/>
</dbReference>
<dbReference type="RefSeq" id="WP_093310402.1">
    <property type="nucleotide sequence ID" value="NZ_FNPV01000001.1"/>
</dbReference>
<keyword evidence="2" id="KW-0408">Iron</keyword>
<keyword evidence="6" id="KW-1185">Reference proteome</keyword>
<organism evidence="5 6">
    <name type="scientific">Tindallia californiensis</name>
    <dbReference type="NCBI Taxonomy" id="159292"/>
    <lineage>
        <taxon>Bacteria</taxon>
        <taxon>Bacillati</taxon>
        <taxon>Bacillota</taxon>
        <taxon>Clostridia</taxon>
        <taxon>Peptostreptococcales</taxon>
        <taxon>Tindalliaceae</taxon>
        <taxon>Tindallia</taxon>
    </lineage>
</organism>
<keyword evidence="3" id="KW-0411">Iron-sulfur</keyword>
<dbReference type="InterPro" id="IPR017900">
    <property type="entry name" value="4Fe4S_Fe_S_CS"/>
</dbReference>
<dbReference type="Proteomes" id="UP000199230">
    <property type="component" value="Unassembled WGS sequence"/>
</dbReference>
<dbReference type="InterPro" id="IPR009051">
    <property type="entry name" value="Helical_ferredxn"/>
</dbReference>
<dbReference type="EMBL" id="FNPV01000001">
    <property type="protein sequence ID" value="SDY33599.1"/>
    <property type="molecule type" value="Genomic_DNA"/>
</dbReference>
<proteinExistence type="predicted"/>
<name>A0A1H3J226_9FIRM</name>
<dbReference type="GO" id="GO:0051536">
    <property type="term" value="F:iron-sulfur cluster binding"/>
    <property type="evidence" value="ECO:0007669"/>
    <property type="project" value="UniProtKB-KW"/>
</dbReference>
<dbReference type="PROSITE" id="PS51379">
    <property type="entry name" value="4FE4S_FER_2"/>
    <property type="match status" value="2"/>
</dbReference>
<dbReference type="STRING" id="159292.SAMN05192546_101372"/>
<evidence type="ECO:0000256" key="3">
    <source>
        <dbReference type="ARBA" id="ARBA00023014"/>
    </source>
</evidence>
<feature type="domain" description="4Fe-4S ferredoxin-type" evidence="4">
    <location>
        <begin position="227"/>
        <end position="259"/>
    </location>
</feature>
<evidence type="ECO:0000256" key="2">
    <source>
        <dbReference type="ARBA" id="ARBA00023004"/>
    </source>
</evidence>
<keyword evidence="1" id="KW-0479">Metal-binding</keyword>